<dbReference type="AlphaFoldDB" id="A0A857KPZ2"/>
<dbReference type="RefSeq" id="WP_005181020.1">
    <property type="nucleotide sequence ID" value="NZ_CP045804.1"/>
</dbReference>
<evidence type="ECO:0000256" key="4">
    <source>
        <dbReference type="ARBA" id="ARBA00021735"/>
    </source>
</evidence>
<organism evidence="6">
    <name type="scientific">Gordonia amarae</name>
    <dbReference type="NCBI Taxonomy" id="36821"/>
    <lineage>
        <taxon>Bacteria</taxon>
        <taxon>Bacillati</taxon>
        <taxon>Actinomycetota</taxon>
        <taxon>Actinomycetes</taxon>
        <taxon>Mycobacteriales</taxon>
        <taxon>Gordoniaceae</taxon>
        <taxon>Gordonia</taxon>
    </lineage>
</organism>
<dbReference type="GO" id="GO:0006729">
    <property type="term" value="P:tetrahydrobiopterin biosynthetic process"/>
    <property type="evidence" value="ECO:0007669"/>
    <property type="project" value="InterPro"/>
</dbReference>
<dbReference type="Pfam" id="PF01329">
    <property type="entry name" value="Pterin_4a"/>
    <property type="match status" value="1"/>
</dbReference>
<accession>A0A857KPZ2</accession>
<comment type="similarity">
    <text evidence="2">Belongs to the pterin-4-alpha-carbinolamine dehydratase family.</text>
</comment>
<dbReference type="InterPro" id="IPR001533">
    <property type="entry name" value="Pterin_deHydtase"/>
</dbReference>
<dbReference type="EMBL" id="CP045810">
    <property type="protein sequence ID" value="QHN41300.1"/>
    <property type="molecule type" value="Genomic_DNA"/>
</dbReference>
<proteinExistence type="inferred from homology"/>
<dbReference type="PANTHER" id="PTHR12599">
    <property type="entry name" value="PTERIN-4-ALPHA-CARBINOLAMINE DEHYDRATASE"/>
    <property type="match status" value="1"/>
</dbReference>
<gene>
    <name evidence="6" type="ORF">GII30_20895</name>
</gene>
<dbReference type="GO" id="GO:0008124">
    <property type="term" value="F:4-alpha-hydroxytetrahydrobiopterin dehydratase activity"/>
    <property type="evidence" value="ECO:0007669"/>
    <property type="project" value="UniProtKB-EC"/>
</dbReference>
<dbReference type="Gene3D" id="3.30.1360.20">
    <property type="entry name" value="Transcriptional coactivator/pterin dehydratase"/>
    <property type="match status" value="1"/>
</dbReference>
<evidence type="ECO:0000256" key="5">
    <source>
        <dbReference type="ARBA" id="ARBA00023239"/>
    </source>
</evidence>
<protein>
    <recommendedName>
        <fullName evidence="4">Putative pterin-4-alpha-carbinolamine dehydratase</fullName>
        <ecNumber evidence="3">4.2.1.96</ecNumber>
    </recommendedName>
</protein>
<comment type="catalytic activity">
    <reaction evidence="1">
        <text>(4aS,6R)-4a-hydroxy-L-erythro-5,6,7,8-tetrahydrobiopterin = (6R)-L-erythro-6,7-dihydrobiopterin + H2O</text>
        <dbReference type="Rhea" id="RHEA:11920"/>
        <dbReference type="ChEBI" id="CHEBI:15377"/>
        <dbReference type="ChEBI" id="CHEBI:15642"/>
        <dbReference type="ChEBI" id="CHEBI:43120"/>
        <dbReference type="EC" id="4.2.1.96"/>
    </reaction>
</comment>
<sequence>MSALPISESEAARSVPGPWQVADGVLVADYTTSNMVKGGEFVARIIDAAEELNHHPDIDLRYSTVHLALLTHSVGALTELDVELAQAISEIATELGLG</sequence>
<evidence type="ECO:0000256" key="2">
    <source>
        <dbReference type="ARBA" id="ARBA00006472"/>
    </source>
</evidence>
<keyword evidence="5" id="KW-0456">Lyase</keyword>
<evidence type="ECO:0000256" key="1">
    <source>
        <dbReference type="ARBA" id="ARBA00001554"/>
    </source>
</evidence>
<evidence type="ECO:0000313" key="6">
    <source>
        <dbReference type="EMBL" id="QHN41300.1"/>
    </source>
</evidence>
<dbReference type="SUPFAM" id="SSF55248">
    <property type="entry name" value="PCD-like"/>
    <property type="match status" value="1"/>
</dbReference>
<dbReference type="PANTHER" id="PTHR12599:SF0">
    <property type="entry name" value="PTERIN-4-ALPHA-CARBINOLAMINE DEHYDRATASE"/>
    <property type="match status" value="1"/>
</dbReference>
<dbReference type="InterPro" id="IPR036428">
    <property type="entry name" value="PCD_sf"/>
</dbReference>
<evidence type="ECO:0000256" key="3">
    <source>
        <dbReference type="ARBA" id="ARBA00013252"/>
    </source>
</evidence>
<dbReference type="EC" id="4.2.1.96" evidence="3"/>
<name>A0A857KPZ2_9ACTN</name>
<dbReference type="CDD" id="cd00488">
    <property type="entry name" value="PCD_DCoH"/>
    <property type="match status" value="1"/>
</dbReference>
<reference evidence="6" key="1">
    <citation type="journal article" date="2021" name="Nat. Microbiol.">
        <title>Cocultivation of an ultrasmall environmental parasitic bacterium with lytic ability against bacteria associated with wastewater foams.</title>
        <authorList>
            <person name="Batinovic S."/>
            <person name="Rose J.J.A."/>
            <person name="Ratcliffe J."/>
            <person name="Seviour R.J."/>
            <person name="Petrovski S."/>
        </authorList>
    </citation>
    <scope>NUCLEOTIDE SEQUENCE</scope>
    <source>
        <strain evidence="6">CON44</strain>
    </source>
</reference>